<feature type="domain" description="Gfo/Idh/MocA-like oxidoreductase N-terminal" evidence="1">
    <location>
        <begin position="207"/>
        <end position="305"/>
    </location>
</feature>
<dbReference type="GO" id="GO:0000166">
    <property type="term" value="F:nucleotide binding"/>
    <property type="evidence" value="ECO:0007669"/>
    <property type="project" value="InterPro"/>
</dbReference>
<dbReference type="PANTHER" id="PTHR43377">
    <property type="entry name" value="BILIVERDIN REDUCTASE A"/>
    <property type="match status" value="1"/>
</dbReference>
<dbReference type="SUPFAM" id="SSF51735">
    <property type="entry name" value="NAD(P)-binding Rossmann-fold domains"/>
    <property type="match status" value="1"/>
</dbReference>
<protein>
    <recommendedName>
        <fullName evidence="5">Oxidoreductase</fullName>
    </recommendedName>
</protein>
<dbReference type="Proteomes" id="UP001283361">
    <property type="component" value="Unassembled WGS sequence"/>
</dbReference>
<keyword evidence="4" id="KW-1185">Reference proteome</keyword>
<evidence type="ECO:0000259" key="1">
    <source>
        <dbReference type="Pfam" id="PF01408"/>
    </source>
</evidence>
<name>A0AAE0YT01_9GAST</name>
<dbReference type="Pfam" id="PF01408">
    <property type="entry name" value="GFO_IDH_MocA"/>
    <property type="match status" value="1"/>
</dbReference>
<gene>
    <name evidence="3" type="ORF">RRG08_013964</name>
</gene>
<dbReference type="InterPro" id="IPR004104">
    <property type="entry name" value="Gfo/Idh/MocA-like_OxRdtase_C"/>
</dbReference>
<dbReference type="InterPro" id="IPR000683">
    <property type="entry name" value="Gfo/Idh/MocA-like_OxRdtase_N"/>
</dbReference>
<dbReference type="AlphaFoldDB" id="A0AAE0YT01"/>
<accession>A0AAE0YT01</accession>
<organism evidence="3 4">
    <name type="scientific">Elysia crispata</name>
    <name type="common">lettuce slug</name>
    <dbReference type="NCBI Taxonomy" id="231223"/>
    <lineage>
        <taxon>Eukaryota</taxon>
        <taxon>Metazoa</taxon>
        <taxon>Spiralia</taxon>
        <taxon>Lophotrochozoa</taxon>
        <taxon>Mollusca</taxon>
        <taxon>Gastropoda</taxon>
        <taxon>Heterobranchia</taxon>
        <taxon>Euthyneura</taxon>
        <taxon>Panpulmonata</taxon>
        <taxon>Sacoglossa</taxon>
        <taxon>Placobranchoidea</taxon>
        <taxon>Plakobranchidae</taxon>
        <taxon>Elysia</taxon>
    </lineage>
</organism>
<reference evidence="3" key="1">
    <citation type="journal article" date="2023" name="G3 (Bethesda)">
        <title>A reference genome for the long-term kleptoplast-retaining sea slug Elysia crispata morphotype clarki.</title>
        <authorList>
            <person name="Eastman K.E."/>
            <person name="Pendleton A.L."/>
            <person name="Shaikh M.A."/>
            <person name="Suttiyut T."/>
            <person name="Ogas R."/>
            <person name="Tomko P."/>
            <person name="Gavelis G."/>
            <person name="Widhalm J.R."/>
            <person name="Wisecaver J.H."/>
        </authorList>
    </citation>
    <scope>NUCLEOTIDE SEQUENCE</scope>
    <source>
        <strain evidence="3">ECLA1</strain>
    </source>
</reference>
<feature type="domain" description="Gfo/Idh/MocA-like oxidoreductase C-terminal" evidence="2">
    <location>
        <begin position="318"/>
        <end position="595"/>
    </location>
</feature>
<dbReference type="Gene3D" id="3.40.50.720">
    <property type="entry name" value="NAD(P)-binding Rossmann-like Domain"/>
    <property type="match status" value="1"/>
</dbReference>
<evidence type="ECO:0008006" key="5">
    <source>
        <dbReference type="Google" id="ProtNLM"/>
    </source>
</evidence>
<dbReference type="InterPro" id="IPR051450">
    <property type="entry name" value="Gfo/Idh/MocA_Oxidoreductases"/>
</dbReference>
<comment type="caution">
    <text evidence="3">The sequence shown here is derived from an EMBL/GenBank/DDBJ whole genome shotgun (WGS) entry which is preliminary data.</text>
</comment>
<evidence type="ECO:0000259" key="2">
    <source>
        <dbReference type="Pfam" id="PF02894"/>
    </source>
</evidence>
<proteinExistence type="predicted"/>
<dbReference type="SUPFAM" id="SSF55347">
    <property type="entry name" value="Glyceraldehyde-3-phosphate dehydrogenase-like, C-terminal domain"/>
    <property type="match status" value="1"/>
</dbReference>
<sequence>MSGEQRNNKNGSAQTKEGDGPLTCLIVGAGRRGKYYSKYALLYPDQMKVVGVADLGKETQCLYKYNIQVFGVADLDKKTQCLYKYNIQVVGVADLDKETQCLYNYTIQVVGVADLDKKTQCLYKYNIQVVGVADLDKETQCLYNYTIQVVGVADLDKETQCLYNYTIQVVGVADLDKETQCLYNYTIQVVGVADLDKETQCLYNYTIQVVGVADLVQTRREYLAQTLGTLETENLLTDWQQAAERSKFADFVIISTTDRLHKEPAVAFARLGYDILLEKPMGVTQEDCREIVEVCRACNVILTVCHVLRFSPWATLIKDIIDSGRLGEVVNIRLTDPVGFWHFAHAYVRGDWRNEESSTFALMSKSVHDVDLITYWMDDRKCVSLSSFGKLSHFNKDSKPAQATAKCQDCPTEEQCPYSAKKIYIDAFKAGHNGWPVDVLTDIVDLENITEALRTGPYGKCVYDSDNDVVSNQVVNFQFDDGAAANFSMVAFTKLVGQREIKIYGTLGELVYEDGWDEMLLFDFLSRTTEQISVSQNFPNEMAGHTGAGYHLMKTFLQKLKSESRDNAAELEETLTSHMLVFAADKARLENKVVNITPGGPFS</sequence>
<evidence type="ECO:0000313" key="4">
    <source>
        <dbReference type="Proteomes" id="UP001283361"/>
    </source>
</evidence>
<dbReference type="PANTHER" id="PTHR43377:SF2">
    <property type="entry name" value="BINDING ROSSMANN FOLD OXIDOREDUCTASE, PUTATIVE (AFU_ORTHOLOGUE AFUA_4G00560)-RELATED"/>
    <property type="match status" value="1"/>
</dbReference>
<dbReference type="Gene3D" id="3.30.360.10">
    <property type="entry name" value="Dihydrodipicolinate Reductase, domain 2"/>
    <property type="match status" value="1"/>
</dbReference>
<evidence type="ECO:0000313" key="3">
    <source>
        <dbReference type="EMBL" id="KAK3756699.1"/>
    </source>
</evidence>
<dbReference type="EMBL" id="JAWDGP010005480">
    <property type="protein sequence ID" value="KAK3756699.1"/>
    <property type="molecule type" value="Genomic_DNA"/>
</dbReference>
<dbReference type="Pfam" id="PF02894">
    <property type="entry name" value="GFO_IDH_MocA_C"/>
    <property type="match status" value="1"/>
</dbReference>
<dbReference type="InterPro" id="IPR036291">
    <property type="entry name" value="NAD(P)-bd_dom_sf"/>
</dbReference>